<feature type="domain" description="Metallo-beta-lactamase" evidence="2">
    <location>
        <begin position="23"/>
        <end position="210"/>
    </location>
</feature>
<dbReference type="InterPro" id="IPR036866">
    <property type="entry name" value="RibonucZ/Hydroxyglut_hydro"/>
</dbReference>
<protein>
    <submittedName>
        <fullName evidence="3">Glyoxylase, beta-lactamase superfamily II</fullName>
    </submittedName>
</protein>
<dbReference type="Gene3D" id="3.60.15.10">
    <property type="entry name" value="Ribonuclease Z/Hydroxyacylglutathione hydrolase-like"/>
    <property type="match status" value="1"/>
</dbReference>
<dbReference type="EMBL" id="CAACVI010000012">
    <property type="protein sequence ID" value="VEN73790.1"/>
    <property type="molecule type" value="Genomic_DNA"/>
</dbReference>
<evidence type="ECO:0000259" key="2">
    <source>
        <dbReference type="SMART" id="SM00849"/>
    </source>
</evidence>
<dbReference type="PANTHER" id="PTHR42951">
    <property type="entry name" value="METALLO-BETA-LACTAMASE DOMAIN-CONTAINING"/>
    <property type="match status" value="1"/>
</dbReference>
<dbReference type="Pfam" id="PF00753">
    <property type="entry name" value="Lactamase_B"/>
    <property type="match status" value="1"/>
</dbReference>
<reference evidence="3" key="1">
    <citation type="submission" date="2019-01" db="EMBL/GenBank/DDBJ databases">
        <authorList>
            <consortium name="Genoscope - CEA"/>
            <person name="William W."/>
        </authorList>
    </citation>
    <scope>NUCLEOTIDE SEQUENCE</scope>
    <source>
        <strain evidence="3">CR-1</strain>
    </source>
</reference>
<evidence type="ECO:0000313" key="3">
    <source>
        <dbReference type="EMBL" id="VEN73790.1"/>
    </source>
</evidence>
<dbReference type="InterPro" id="IPR001279">
    <property type="entry name" value="Metallo-B-lactamas"/>
</dbReference>
<dbReference type="PANTHER" id="PTHR42951:SF4">
    <property type="entry name" value="ACYL-COENZYME A THIOESTERASE MBLAC2"/>
    <property type="match status" value="1"/>
</dbReference>
<dbReference type="SMART" id="SM00849">
    <property type="entry name" value="Lactamase_B"/>
    <property type="match status" value="1"/>
</dbReference>
<comment type="similarity">
    <text evidence="1">Belongs to the metallo-beta-lactamase superfamily. Class-B beta-lactamase family.</text>
</comment>
<organism evidence="3">
    <name type="scientific">uncultured Desulfobacteraceae bacterium</name>
    <dbReference type="NCBI Taxonomy" id="218296"/>
    <lineage>
        <taxon>Bacteria</taxon>
        <taxon>Pseudomonadati</taxon>
        <taxon>Thermodesulfobacteriota</taxon>
        <taxon>Desulfobacteria</taxon>
        <taxon>Desulfobacterales</taxon>
        <taxon>Desulfobacteraceae</taxon>
        <taxon>environmental samples</taxon>
    </lineage>
</organism>
<dbReference type="AlphaFoldDB" id="A0A484HEY1"/>
<dbReference type="GO" id="GO:0017001">
    <property type="term" value="P:antibiotic catabolic process"/>
    <property type="evidence" value="ECO:0007669"/>
    <property type="project" value="UniProtKB-ARBA"/>
</dbReference>
<gene>
    <name evidence="3" type="ORF">EPICR_20259</name>
</gene>
<accession>A0A484HEY1</accession>
<proteinExistence type="inferred from homology"/>
<sequence>MKRTALTDQIVYIEPASMSAFRACSGLIVSTPGKKILIDANMGLDETADLLKQERPDMAIVSHYHLDHGTWGSRVLEHSQAELLIPKGEEKYLSSLPYFVERTAGARGLDEKWEAFSVNETAYREVTDFSTYDHGESFGAEVKMRAVKTSGHSPSHMSFYFPDEKTLFTGDMGIDPFGPWYGWEDCDLKDLMESIFRLKEMDVKILLTSHGGIRASKIQESWDWALGQIMERERMIDDMLERGAGRDDIVEKGIFFKNKSNVKEPMRSFLYMWDDIMLGHHLDLLNDGGISYFFPGIKEK</sequence>
<dbReference type="InterPro" id="IPR050855">
    <property type="entry name" value="NDM-1-like"/>
</dbReference>
<name>A0A484HEY1_9BACT</name>
<evidence type="ECO:0000256" key="1">
    <source>
        <dbReference type="ARBA" id="ARBA00005250"/>
    </source>
</evidence>
<dbReference type="SUPFAM" id="SSF56281">
    <property type="entry name" value="Metallo-hydrolase/oxidoreductase"/>
    <property type="match status" value="1"/>
</dbReference>